<evidence type="ECO:0000256" key="17">
    <source>
        <dbReference type="SAM" id="MobiDB-lite"/>
    </source>
</evidence>
<dbReference type="CDD" id="cd12416">
    <property type="entry name" value="RRM4_RBM28_like"/>
    <property type="match status" value="1"/>
</dbReference>
<feature type="region of interest" description="Disordered" evidence="17">
    <location>
        <begin position="98"/>
        <end position="121"/>
    </location>
</feature>
<evidence type="ECO:0000259" key="18">
    <source>
        <dbReference type="PROSITE" id="PS50102"/>
    </source>
</evidence>
<keyword evidence="9" id="KW-0007">Acetylation</keyword>
<feature type="compositionally biased region" description="Polar residues" evidence="17">
    <location>
        <begin position="721"/>
        <end position="731"/>
    </location>
</feature>
<dbReference type="PANTHER" id="PTHR48039">
    <property type="entry name" value="RNA-BINDING MOTIF PROTEIN 14B"/>
    <property type="match status" value="1"/>
</dbReference>
<dbReference type="InterPro" id="IPR000504">
    <property type="entry name" value="RRM_dom"/>
</dbReference>
<dbReference type="OrthoDB" id="439808at2759"/>
<evidence type="ECO:0000313" key="20">
    <source>
        <dbReference type="RefSeq" id="XP_042563325.1"/>
    </source>
</evidence>
<comment type="function">
    <text evidence="12">Nucleolar component of the spliceosomal ribonucleoprotein complexes.</text>
</comment>
<evidence type="ECO:0000256" key="1">
    <source>
        <dbReference type="ARBA" id="ARBA00004604"/>
    </source>
</evidence>
<dbReference type="InterPro" id="IPR012677">
    <property type="entry name" value="Nucleotide-bd_a/b_plait_sf"/>
</dbReference>
<evidence type="ECO:0000256" key="11">
    <source>
        <dbReference type="ARBA" id="ARBA00023242"/>
    </source>
</evidence>
<evidence type="ECO:0000256" key="6">
    <source>
        <dbReference type="ARBA" id="ARBA00022737"/>
    </source>
</evidence>
<evidence type="ECO:0000256" key="13">
    <source>
        <dbReference type="ARBA" id="ARBA00062033"/>
    </source>
</evidence>
<comment type="subcellular location">
    <subcellularLocation>
        <location evidence="1">Nucleus</location>
        <location evidence="1">Nucleolus</location>
    </subcellularLocation>
</comment>
<evidence type="ECO:0000256" key="15">
    <source>
        <dbReference type="ARBA" id="ARBA00075702"/>
    </source>
</evidence>
<keyword evidence="5" id="KW-0747">Spliceosome</keyword>
<dbReference type="InterPro" id="IPR051945">
    <property type="entry name" value="RRM_MRD1_RNA_proc_ribogen"/>
</dbReference>
<keyword evidence="6" id="KW-0677">Repeat</keyword>
<keyword evidence="19" id="KW-1185">Reference proteome</keyword>
<dbReference type="FunFam" id="3.30.70.330:FF:000315">
    <property type="entry name" value="RNA-binding motif protein 28"/>
    <property type="match status" value="1"/>
</dbReference>
<accession>A0A8M1KL69</accession>
<dbReference type="SMART" id="SM00360">
    <property type="entry name" value="RRM"/>
    <property type="match status" value="4"/>
</dbReference>
<protein>
    <recommendedName>
        <fullName evidence="14">RNA-binding protein 28</fullName>
    </recommendedName>
    <alternativeName>
        <fullName evidence="15">RNA-binding motif protein 28</fullName>
    </alternativeName>
</protein>
<feature type="compositionally biased region" description="Acidic residues" evidence="17">
    <location>
        <begin position="234"/>
        <end position="257"/>
    </location>
</feature>
<evidence type="ECO:0000256" key="8">
    <source>
        <dbReference type="ARBA" id="ARBA00022884"/>
    </source>
</evidence>
<dbReference type="GO" id="GO:0003729">
    <property type="term" value="F:mRNA binding"/>
    <property type="evidence" value="ECO:0007669"/>
    <property type="project" value="TreeGrafter"/>
</dbReference>
<sequence length="847" mass="95433">MPVEHLLTMSSSQTLFVQNLPATATNDRLEEIFSEIGPVKHCFVVNDKESGKCRGIGYVTFPMAEDAQRALSEIRDYDGKKIRVLVAKKKIIVKKKKASKEEEEEAASPKKPAKADKKPFKNSKKKARLIVRNLSFKCSEDDLRQFFAKYGTVLEASIPLKPDGKMRGFAFVQFKNIVEANKALRGTNLKEIKGRQVAVDWAIAKDKFVGKQPTAAAETVKQEEEESAAAGEGGEGEDNSDDDDDDDDDGSEEEDDEPAKKATQKSTAVPKKAPKHQSDEEEEDGEEEDGDDNGDDDDKMEVEEKDGSESESADSDDHSRGHSSEDDYDDDDDDDDDDDSYSDDDEDAPSKKKKRVLPSDVNEGKTVFIRNLSFDTEEDGLEKALLTFGELNYVRVVIHPDTESSKGVAFAQFKSKEAADKCIAAAEESSASGGLRVDGRRLIVVAAVSREDAVKLKDKKVKVEMGSRNLYLAREGLIREGTKSAEGVPPTDMVKRARFEDLKRAKLRDISIFVSKTRLCVHNLPKSVDQKRLRGLSLQAAGGSRAVRITECRVMYDRKPEKGQMMGQSLGYGFVEFQEHDHALKALRHLNNNPDIFGPSKRPIVEFSLEDRRKLKIKEMRKQQTHQQFRNKAESQGAGDMAAGGRGKQQQTPKQPQQQQQQKPKQQQQQQQQQQQKPKQPQQQQQQKPKQPQQQHQQQQQQKPKQPQQQQSNPEKMEAVESTNSHHSGFKTTPEVEQVELADGKKRRKVLPLPSKRGPKIRARDKGKRPPVQPKTVKKGPTRKEQLAVRCLEKVRQPKKQNAKAGKKQLRNREDDRFDSLVQQYKRKLMGNSAKTPVIKKSKWFSS</sequence>
<dbReference type="Pfam" id="PF00076">
    <property type="entry name" value="RRM_1"/>
    <property type="match status" value="4"/>
</dbReference>
<keyword evidence="7" id="KW-0832">Ubl conjugation</keyword>
<feature type="compositionally biased region" description="Low complexity" evidence="17">
    <location>
        <begin position="648"/>
        <end position="711"/>
    </location>
</feature>
<evidence type="ECO:0000256" key="10">
    <source>
        <dbReference type="ARBA" id="ARBA00023187"/>
    </source>
</evidence>
<dbReference type="PANTHER" id="PTHR48039:SF5">
    <property type="entry name" value="RNA-BINDING PROTEIN 28"/>
    <property type="match status" value="1"/>
</dbReference>
<keyword evidence="2" id="KW-1017">Isopeptide bond</keyword>
<evidence type="ECO:0000256" key="9">
    <source>
        <dbReference type="ARBA" id="ARBA00022990"/>
    </source>
</evidence>
<feature type="domain" description="RRM" evidence="18">
    <location>
        <begin position="517"/>
        <end position="622"/>
    </location>
</feature>
<evidence type="ECO:0000256" key="14">
    <source>
        <dbReference type="ARBA" id="ARBA00067877"/>
    </source>
</evidence>
<dbReference type="SUPFAM" id="SSF54928">
    <property type="entry name" value="RNA-binding domain, RBD"/>
    <property type="match status" value="3"/>
</dbReference>
<reference evidence="20" key="1">
    <citation type="submission" date="2025-08" db="UniProtKB">
        <authorList>
            <consortium name="RefSeq"/>
        </authorList>
    </citation>
    <scope>IDENTIFICATION</scope>
</reference>
<feature type="region of interest" description="Disordered" evidence="17">
    <location>
        <begin position="207"/>
        <end position="358"/>
    </location>
</feature>
<feature type="domain" description="RRM" evidence="18">
    <location>
        <begin position="127"/>
        <end position="204"/>
    </location>
</feature>
<feature type="compositionally biased region" description="Acidic residues" evidence="17">
    <location>
        <begin position="326"/>
        <end position="347"/>
    </location>
</feature>
<feature type="compositionally biased region" description="Basic and acidic residues" evidence="17">
    <location>
        <begin position="782"/>
        <end position="796"/>
    </location>
</feature>
<keyword evidence="4" id="KW-0507">mRNA processing</keyword>
<gene>
    <name evidence="20" type="primary">rbm28</name>
</gene>
<name>A0A8M1KL69_CLUHA</name>
<feature type="compositionally biased region" description="Basic residues" evidence="17">
    <location>
        <begin position="797"/>
        <end position="810"/>
    </location>
</feature>
<dbReference type="CDD" id="cd12413">
    <property type="entry name" value="RRM1_RBM28_like"/>
    <property type="match status" value="1"/>
</dbReference>
<dbReference type="Proteomes" id="UP000515152">
    <property type="component" value="Chromosome 3"/>
</dbReference>
<feature type="compositionally biased region" description="Acidic residues" evidence="17">
    <location>
        <begin position="279"/>
        <end position="314"/>
    </location>
</feature>
<evidence type="ECO:0000256" key="16">
    <source>
        <dbReference type="PROSITE-ProRule" id="PRU00176"/>
    </source>
</evidence>
<dbReference type="GO" id="GO:0005730">
    <property type="term" value="C:nucleolus"/>
    <property type="evidence" value="ECO:0007669"/>
    <property type="project" value="UniProtKB-SubCell"/>
</dbReference>
<dbReference type="CDD" id="cd12414">
    <property type="entry name" value="RRM2_RBM28_like"/>
    <property type="match status" value="1"/>
</dbReference>
<keyword evidence="3" id="KW-0597">Phosphoprotein</keyword>
<evidence type="ECO:0000256" key="4">
    <source>
        <dbReference type="ARBA" id="ARBA00022664"/>
    </source>
</evidence>
<evidence type="ECO:0000256" key="3">
    <source>
        <dbReference type="ARBA" id="ARBA00022553"/>
    </source>
</evidence>
<keyword evidence="11" id="KW-0539">Nucleus</keyword>
<feature type="compositionally biased region" description="Basic and acidic residues" evidence="17">
    <location>
        <begin position="315"/>
        <end position="325"/>
    </location>
</feature>
<dbReference type="InterPro" id="IPR035979">
    <property type="entry name" value="RBD_domain_sf"/>
</dbReference>
<organism evidence="19 20">
    <name type="scientific">Clupea harengus</name>
    <name type="common">Atlantic herring</name>
    <dbReference type="NCBI Taxonomy" id="7950"/>
    <lineage>
        <taxon>Eukaryota</taxon>
        <taxon>Metazoa</taxon>
        <taxon>Chordata</taxon>
        <taxon>Craniata</taxon>
        <taxon>Vertebrata</taxon>
        <taxon>Euteleostomi</taxon>
        <taxon>Actinopterygii</taxon>
        <taxon>Neopterygii</taxon>
        <taxon>Teleostei</taxon>
        <taxon>Clupei</taxon>
        <taxon>Clupeiformes</taxon>
        <taxon>Clupeoidei</taxon>
        <taxon>Clupeidae</taxon>
        <taxon>Clupea</taxon>
    </lineage>
</organism>
<dbReference type="GO" id="GO:0008380">
    <property type="term" value="P:RNA splicing"/>
    <property type="evidence" value="ECO:0007669"/>
    <property type="project" value="UniProtKB-KW"/>
</dbReference>
<dbReference type="RefSeq" id="XP_042563325.1">
    <property type="nucleotide sequence ID" value="XM_042707391.1"/>
</dbReference>
<dbReference type="PROSITE" id="PS50102">
    <property type="entry name" value="RRM"/>
    <property type="match status" value="4"/>
</dbReference>
<evidence type="ECO:0000256" key="2">
    <source>
        <dbReference type="ARBA" id="ARBA00022499"/>
    </source>
</evidence>
<feature type="domain" description="RRM" evidence="18">
    <location>
        <begin position="365"/>
        <end position="468"/>
    </location>
</feature>
<dbReference type="GO" id="GO:0006397">
    <property type="term" value="P:mRNA processing"/>
    <property type="evidence" value="ECO:0007669"/>
    <property type="project" value="UniProtKB-KW"/>
</dbReference>
<dbReference type="CTD" id="55131"/>
<feature type="domain" description="RRM" evidence="18">
    <location>
        <begin position="13"/>
        <end position="89"/>
    </location>
</feature>
<proteinExistence type="predicted"/>
<dbReference type="GO" id="GO:0005681">
    <property type="term" value="C:spliceosomal complex"/>
    <property type="evidence" value="ECO:0007669"/>
    <property type="project" value="UniProtKB-KW"/>
</dbReference>
<feature type="compositionally biased region" description="Basic residues" evidence="17">
    <location>
        <begin position="757"/>
        <end position="769"/>
    </location>
</feature>
<dbReference type="FunFam" id="3.30.70.330:FF:000340">
    <property type="entry name" value="RNA-binding motif protein 28"/>
    <property type="match status" value="1"/>
</dbReference>
<dbReference type="Gene3D" id="3.30.70.330">
    <property type="match status" value="4"/>
</dbReference>
<comment type="subunit">
    <text evidence="13">Interacts with U1, U2, U4, U5, and U6 spliceosomal small nuclear RNAs (snRNAs).</text>
</comment>
<evidence type="ECO:0000256" key="12">
    <source>
        <dbReference type="ARBA" id="ARBA00053567"/>
    </source>
</evidence>
<dbReference type="FunFam" id="3.30.70.330:FF:000182">
    <property type="entry name" value="RNA-binding motif protein 28"/>
    <property type="match status" value="1"/>
</dbReference>
<keyword evidence="8 16" id="KW-0694">RNA-binding</keyword>
<dbReference type="GeneID" id="105910432"/>
<evidence type="ECO:0000256" key="5">
    <source>
        <dbReference type="ARBA" id="ARBA00022728"/>
    </source>
</evidence>
<keyword evidence="10" id="KW-0508">mRNA splicing</keyword>
<evidence type="ECO:0000256" key="7">
    <source>
        <dbReference type="ARBA" id="ARBA00022843"/>
    </source>
</evidence>
<dbReference type="AlphaFoldDB" id="A0A8M1KL69"/>
<feature type="region of interest" description="Disordered" evidence="17">
    <location>
        <begin position="620"/>
        <end position="818"/>
    </location>
</feature>
<dbReference type="CDD" id="cd12415">
    <property type="entry name" value="RRM3_RBM28_like"/>
    <property type="match status" value="1"/>
</dbReference>
<evidence type="ECO:0000313" key="19">
    <source>
        <dbReference type="Proteomes" id="UP000515152"/>
    </source>
</evidence>